<evidence type="ECO:0000313" key="2">
    <source>
        <dbReference type="Proteomes" id="UP000245119"/>
    </source>
</evidence>
<organism evidence="1 2">
    <name type="scientific">Pomacea canaliculata</name>
    <name type="common">Golden apple snail</name>
    <dbReference type="NCBI Taxonomy" id="400727"/>
    <lineage>
        <taxon>Eukaryota</taxon>
        <taxon>Metazoa</taxon>
        <taxon>Spiralia</taxon>
        <taxon>Lophotrochozoa</taxon>
        <taxon>Mollusca</taxon>
        <taxon>Gastropoda</taxon>
        <taxon>Caenogastropoda</taxon>
        <taxon>Architaenioglossa</taxon>
        <taxon>Ampullarioidea</taxon>
        <taxon>Ampullariidae</taxon>
        <taxon>Pomacea</taxon>
    </lineage>
</organism>
<protein>
    <submittedName>
        <fullName evidence="1">Uncharacterized protein</fullName>
    </submittedName>
</protein>
<dbReference type="Proteomes" id="UP000245119">
    <property type="component" value="Linkage Group LG8"/>
</dbReference>
<dbReference type="EMBL" id="PZQS01000008">
    <property type="protein sequence ID" value="PVD26283.1"/>
    <property type="molecule type" value="Genomic_DNA"/>
</dbReference>
<comment type="caution">
    <text evidence="1">The sequence shown here is derived from an EMBL/GenBank/DDBJ whole genome shotgun (WGS) entry which is preliminary data.</text>
</comment>
<accession>A0A2T7NYS5</accession>
<reference evidence="1 2" key="1">
    <citation type="submission" date="2018-04" db="EMBL/GenBank/DDBJ databases">
        <title>The genome of golden apple snail Pomacea canaliculata provides insight into stress tolerance and invasive adaptation.</title>
        <authorList>
            <person name="Liu C."/>
            <person name="Liu B."/>
            <person name="Ren Y."/>
            <person name="Zhang Y."/>
            <person name="Wang H."/>
            <person name="Li S."/>
            <person name="Jiang F."/>
            <person name="Yin L."/>
            <person name="Zhang G."/>
            <person name="Qian W."/>
            <person name="Fan W."/>
        </authorList>
    </citation>
    <scope>NUCLEOTIDE SEQUENCE [LARGE SCALE GENOMIC DNA]</scope>
    <source>
        <strain evidence="1">SZHN2017</strain>
        <tissue evidence="1">Muscle</tissue>
    </source>
</reference>
<dbReference type="AlphaFoldDB" id="A0A2T7NYS5"/>
<proteinExistence type="predicted"/>
<evidence type="ECO:0000313" key="1">
    <source>
        <dbReference type="EMBL" id="PVD26283.1"/>
    </source>
</evidence>
<keyword evidence="2" id="KW-1185">Reference proteome</keyword>
<gene>
    <name evidence="1" type="ORF">C0Q70_13953</name>
</gene>
<name>A0A2T7NYS5_POMCA</name>
<sequence>MPGHPVIIPSRIFSPPPPTTYFTGDSIETLSGPVAFIKLQDLGRGGAETCLHELILSIRLRNHFYLFARLFTCGKLTPPPPPTKQNNKTKQIVLCVFRVDQQTSARYYRHVTLTCPHRGRQKVHGSSDSTDFVHRALEAMQKLKV</sequence>